<gene>
    <name evidence="9" type="ORF">P5673_023850</name>
</gene>
<evidence type="ECO:0008006" key="11">
    <source>
        <dbReference type="Google" id="ProtNLM"/>
    </source>
</evidence>
<keyword evidence="10" id="KW-1185">Reference proteome</keyword>
<keyword evidence="8" id="KW-1133">Transmembrane helix</keyword>
<evidence type="ECO:0000256" key="2">
    <source>
        <dbReference type="ARBA" id="ARBA00022475"/>
    </source>
</evidence>
<dbReference type="Gene3D" id="1.20.1070.10">
    <property type="entry name" value="Rhodopsin 7-helix transmembrane proteins"/>
    <property type="match status" value="1"/>
</dbReference>
<keyword evidence="3" id="KW-0297">G-protein coupled receptor</keyword>
<feature type="region of interest" description="Disordered" evidence="7">
    <location>
        <begin position="217"/>
        <end position="238"/>
    </location>
</feature>
<protein>
    <recommendedName>
        <fullName evidence="11">G-protein coupled receptors family 1 profile domain-containing protein</fullName>
    </recommendedName>
</protein>
<keyword evidence="6" id="KW-0807">Transducer</keyword>
<comment type="subcellular location">
    <subcellularLocation>
        <location evidence="1">Cell membrane</location>
        <topology evidence="1">Multi-pass membrane protein</topology>
    </subcellularLocation>
</comment>
<keyword evidence="5" id="KW-0325">Glycoprotein</keyword>
<evidence type="ECO:0000256" key="8">
    <source>
        <dbReference type="SAM" id="Phobius"/>
    </source>
</evidence>
<accession>A0AAD9Q5B0</accession>
<dbReference type="AlphaFoldDB" id="A0AAD9Q5B0"/>
<sequence>MEKAERLKNQSKTEDKEYTKAMLTPLPFPSCIEVMYFFVSIVASIEQIFLLYIVIRDPLRLLNKPATLLNITVATIHLLAALVVLPYIGVISVLRSQDIVREPSNLTKLFEDFMVCFFVSATTLLVLAIFAERSIAFAFPILNRKHVRTERVKRLCFGIVVTSILFSGILFTGVPKYIFYLVFFPVLIFLPSLGFLLLPIGIAYGLKQQATKVETVKRNDSLSTQSPTTTRKGNSQRKPPICKNVAIATGWTILAIAHVTSFSVVDFLEFSDAESSQRIPCLCPLLGSNIPNVPKSFDNSAKATKR</sequence>
<reference evidence="9" key="2">
    <citation type="journal article" date="2023" name="Science">
        <title>Genomic signatures of disease resistance in endangered staghorn corals.</title>
        <authorList>
            <person name="Vollmer S.V."/>
            <person name="Selwyn J.D."/>
            <person name="Despard B.A."/>
            <person name="Roesel C.L."/>
        </authorList>
    </citation>
    <scope>NUCLEOTIDE SEQUENCE</scope>
    <source>
        <strain evidence="9">K2</strain>
    </source>
</reference>
<feature type="transmembrane region" description="Helical" evidence="8">
    <location>
        <begin position="34"/>
        <end position="55"/>
    </location>
</feature>
<evidence type="ECO:0000256" key="1">
    <source>
        <dbReference type="ARBA" id="ARBA00004651"/>
    </source>
</evidence>
<keyword evidence="2" id="KW-1003">Cell membrane</keyword>
<organism evidence="9 10">
    <name type="scientific">Acropora cervicornis</name>
    <name type="common">Staghorn coral</name>
    <dbReference type="NCBI Taxonomy" id="6130"/>
    <lineage>
        <taxon>Eukaryota</taxon>
        <taxon>Metazoa</taxon>
        <taxon>Cnidaria</taxon>
        <taxon>Anthozoa</taxon>
        <taxon>Hexacorallia</taxon>
        <taxon>Scleractinia</taxon>
        <taxon>Astrocoeniina</taxon>
        <taxon>Acroporidae</taxon>
        <taxon>Acropora</taxon>
    </lineage>
</organism>
<evidence type="ECO:0000256" key="6">
    <source>
        <dbReference type="ARBA" id="ARBA00023224"/>
    </source>
</evidence>
<dbReference type="GO" id="GO:0004930">
    <property type="term" value="F:G protein-coupled receptor activity"/>
    <property type="evidence" value="ECO:0007669"/>
    <property type="project" value="UniProtKB-KW"/>
</dbReference>
<feature type="compositionally biased region" description="Polar residues" evidence="7">
    <location>
        <begin position="221"/>
        <end position="237"/>
    </location>
</feature>
<evidence type="ECO:0000256" key="3">
    <source>
        <dbReference type="ARBA" id="ARBA00023040"/>
    </source>
</evidence>
<dbReference type="GO" id="GO:0005886">
    <property type="term" value="C:plasma membrane"/>
    <property type="evidence" value="ECO:0007669"/>
    <property type="project" value="UniProtKB-SubCell"/>
</dbReference>
<name>A0AAD9Q5B0_ACRCE</name>
<feature type="transmembrane region" description="Helical" evidence="8">
    <location>
        <begin position="177"/>
        <end position="198"/>
    </location>
</feature>
<dbReference type="PANTHER" id="PTHR24246">
    <property type="entry name" value="OLFACTORY RECEPTOR AND ADENOSINE RECEPTOR"/>
    <property type="match status" value="1"/>
</dbReference>
<keyword evidence="4" id="KW-0675">Receptor</keyword>
<keyword evidence="8" id="KW-0812">Transmembrane</keyword>
<evidence type="ECO:0000313" key="9">
    <source>
        <dbReference type="EMBL" id="KAK2554620.1"/>
    </source>
</evidence>
<comment type="caution">
    <text evidence="9">The sequence shown here is derived from an EMBL/GenBank/DDBJ whole genome shotgun (WGS) entry which is preliminary data.</text>
</comment>
<dbReference type="EMBL" id="JARQWQ010000068">
    <property type="protein sequence ID" value="KAK2554620.1"/>
    <property type="molecule type" value="Genomic_DNA"/>
</dbReference>
<dbReference type="Proteomes" id="UP001249851">
    <property type="component" value="Unassembled WGS sequence"/>
</dbReference>
<feature type="transmembrane region" description="Helical" evidence="8">
    <location>
        <begin position="109"/>
        <end position="131"/>
    </location>
</feature>
<dbReference type="SUPFAM" id="SSF81321">
    <property type="entry name" value="Family A G protein-coupled receptor-like"/>
    <property type="match status" value="1"/>
</dbReference>
<reference evidence="9" key="1">
    <citation type="journal article" date="2023" name="G3 (Bethesda)">
        <title>Whole genome assembly and annotation of the endangered Caribbean coral Acropora cervicornis.</title>
        <authorList>
            <person name="Selwyn J.D."/>
            <person name="Vollmer S.V."/>
        </authorList>
    </citation>
    <scope>NUCLEOTIDE SEQUENCE</scope>
    <source>
        <strain evidence="9">K2</strain>
    </source>
</reference>
<dbReference type="PANTHER" id="PTHR24246:SF27">
    <property type="entry name" value="ADENOSINE RECEPTOR, ISOFORM A"/>
    <property type="match status" value="1"/>
</dbReference>
<evidence type="ECO:0000256" key="4">
    <source>
        <dbReference type="ARBA" id="ARBA00023170"/>
    </source>
</evidence>
<keyword evidence="8" id="KW-0472">Membrane</keyword>
<evidence type="ECO:0000313" key="10">
    <source>
        <dbReference type="Proteomes" id="UP001249851"/>
    </source>
</evidence>
<evidence type="ECO:0000256" key="5">
    <source>
        <dbReference type="ARBA" id="ARBA00023180"/>
    </source>
</evidence>
<proteinExistence type="predicted"/>
<feature type="transmembrane region" description="Helical" evidence="8">
    <location>
        <begin position="67"/>
        <end position="89"/>
    </location>
</feature>
<feature type="transmembrane region" description="Helical" evidence="8">
    <location>
        <begin position="152"/>
        <end position="171"/>
    </location>
</feature>
<evidence type="ECO:0000256" key="7">
    <source>
        <dbReference type="SAM" id="MobiDB-lite"/>
    </source>
</evidence>